<keyword evidence="1" id="KW-1133">Transmembrane helix</keyword>
<comment type="caution">
    <text evidence="2">The sequence shown here is derived from an EMBL/GenBank/DDBJ whole genome shotgun (WGS) entry which is preliminary data.</text>
</comment>
<dbReference type="Proteomes" id="UP001589589">
    <property type="component" value="Unassembled WGS sequence"/>
</dbReference>
<feature type="transmembrane region" description="Helical" evidence="1">
    <location>
        <begin position="9"/>
        <end position="29"/>
    </location>
</feature>
<sequence length="154" mass="18088">MAKINSKAILNLAVPLTIILFILLTKWWIVQVVDASNCIAYGFPLIYKSPAFHTSMAEQYFIMELLFDLLVYFLVIVTILLALNRYFSEIKFKKSLSFVLYIIAVLLVSIQVVFSTIFETNFLIKRDFDIEVKQTGIKFYFYENERDTYNQLHQ</sequence>
<gene>
    <name evidence="2" type="ORF">ACFFUQ_11735</name>
</gene>
<keyword evidence="1" id="KW-0472">Membrane</keyword>
<feature type="transmembrane region" description="Helical" evidence="1">
    <location>
        <begin position="95"/>
        <end position="118"/>
    </location>
</feature>
<protein>
    <submittedName>
        <fullName evidence="2">Uncharacterized protein</fullName>
    </submittedName>
</protein>
<proteinExistence type="predicted"/>
<dbReference type="EMBL" id="JBHMEX010000032">
    <property type="protein sequence ID" value="MFB9064693.1"/>
    <property type="molecule type" value="Genomic_DNA"/>
</dbReference>
<accession>A0ABV5FMD0</accession>
<name>A0ABV5FMD0_9FLAO</name>
<keyword evidence="1" id="KW-0812">Transmembrane</keyword>
<reference evidence="2 3" key="1">
    <citation type="submission" date="2024-09" db="EMBL/GenBank/DDBJ databases">
        <authorList>
            <person name="Sun Q."/>
            <person name="Mori K."/>
        </authorList>
    </citation>
    <scope>NUCLEOTIDE SEQUENCE [LARGE SCALE GENOMIC DNA]</scope>
    <source>
        <strain evidence="2 3">CECT 7908</strain>
    </source>
</reference>
<feature type="transmembrane region" description="Helical" evidence="1">
    <location>
        <begin position="60"/>
        <end position="83"/>
    </location>
</feature>
<keyword evidence="3" id="KW-1185">Reference proteome</keyword>
<evidence type="ECO:0000313" key="2">
    <source>
        <dbReference type="EMBL" id="MFB9064693.1"/>
    </source>
</evidence>
<evidence type="ECO:0000256" key="1">
    <source>
        <dbReference type="SAM" id="Phobius"/>
    </source>
</evidence>
<evidence type="ECO:0000313" key="3">
    <source>
        <dbReference type="Proteomes" id="UP001589589"/>
    </source>
</evidence>
<organism evidence="2 3">
    <name type="scientific">Flavobacterium branchiarum</name>
    <dbReference type="NCBI Taxonomy" id="1114870"/>
    <lineage>
        <taxon>Bacteria</taxon>
        <taxon>Pseudomonadati</taxon>
        <taxon>Bacteroidota</taxon>
        <taxon>Flavobacteriia</taxon>
        <taxon>Flavobacteriales</taxon>
        <taxon>Flavobacteriaceae</taxon>
        <taxon>Flavobacterium</taxon>
    </lineage>
</organism>
<dbReference type="RefSeq" id="WP_290266930.1">
    <property type="nucleotide sequence ID" value="NZ_JAUFQQ010000005.1"/>
</dbReference>